<dbReference type="RefSeq" id="WP_038179348.1">
    <property type="nucleotide sequence ID" value="NZ_ASQA01000005.1"/>
</dbReference>
<dbReference type="eggNOG" id="COG0582">
    <property type="taxonomic scope" value="Bacteria"/>
</dbReference>
<evidence type="ECO:0000313" key="1">
    <source>
        <dbReference type="EMBL" id="ETT88298.1"/>
    </source>
</evidence>
<keyword evidence="2" id="KW-1185">Reference proteome</keyword>
<evidence type="ECO:0000313" key="2">
    <source>
        <dbReference type="Proteomes" id="UP000019062"/>
    </source>
</evidence>
<accession>W4F5Z4</accession>
<dbReference type="EMBL" id="ASQA01000005">
    <property type="protein sequence ID" value="ETT88298.1"/>
    <property type="molecule type" value="Genomic_DNA"/>
</dbReference>
<sequence>MVNVSYSTIRDGINVACKKTGIDQAGRGAHGFRHAYARNRMDQLMTAEQKTMMQRIIDNCSINRKADYGILSETDKTLYNATKEAMDRIHKELGHGKNRWEKKMIKKIIL</sequence>
<organism evidence="1 2">
    <name type="scientific">Viridibacillus arenosi FSL R5-213</name>
    <dbReference type="NCBI Taxonomy" id="1227360"/>
    <lineage>
        <taxon>Bacteria</taxon>
        <taxon>Bacillati</taxon>
        <taxon>Bacillota</taxon>
        <taxon>Bacilli</taxon>
        <taxon>Bacillales</taxon>
        <taxon>Caryophanaceae</taxon>
        <taxon>Viridibacillus</taxon>
    </lineage>
</organism>
<protein>
    <submittedName>
        <fullName evidence="1">Uncharacterized protein</fullName>
    </submittedName>
</protein>
<proteinExistence type="predicted"/>
<name>W4F5Z4_9BACL</name>
<dbReference type="AlphaFoldDB" id="W4F5Z4"/>
<gene>
    <name evidence="1" type="ORF">C176_01964</name>
</gene>
<dbReference type="Proteomes" id="UP000019062">
    <property type="component" value="Unassembled WGS sequence"/>
</dbReference>
<comment type="caution">
    <text evidence="1">The sequence shown here is derived from an EMBL/GenBank/DDBJ whole genome shotgun (WGS) entry which is preliminary data.</text>
</comment>
<reference evidence="1 2" key="1">
    <citation type="journal article" date="2014" name="BMC Genomics">
        <title>Genomic comparison of sporeforming bacilli isolated from milk.</title>
        <authorList>
            <person name="Moreno Switt A.I."/>
            <person name="Andrus A.D."/>
            <person name="Ranieri M.L."/>
            <person name="Orsi R.H."/>
            <person name="Ivy R."/>
            <person name="den Bakker H.C."/>
            <person name="Martin N.H."/>
            <person name="Wiedmann M."/>
            <person name="Boor K.J."/>
        </authorList>
    </citation>
    <scope>NUCLEOTIDE SEQUENCE [LARGE SCALE GENOMIC DNA]</scope>
    <source>
        <strain evidence="1 2">FSL R5-213</strain>
    </source>
</reference>